<proteinExistence type="inferred from homology"/>
<evidence type="ECO:0000256" key="2">
    <source>
        <dbReference type="SAM" id="MobiDB-lite"/>
    </source>
</evidence>
<dbReference type="InterPro" id="IPR011659">
    <property type="entry name" value="WD40"/>
</dbReference>
<evidence type="ECO:0000259" key="3">
    <source>
        <dbReference type="Pfam" id="PF01345"/>
    </source>
</evidence>
<feature type="region of interest" description="Disordered" evidence="2">
    <location>
        <begin position="119"/>
        <end position="151"/>
    </location>
</feature>
<dbReference type="SUPFAM" id="SSF82171">
    <property type="entry name" value="DPP6 N-terminal domain-like"/>
    <property type="match status" value="1"/>
</dbReference>
<protein>
    <recommendedName>
        <fullName evidence="3">DUF11 domain-containing protein</fullName>
    </recommendedName>
</protein>
<evidence type="ECO:0000313" key="5">
    <source>
        <dbReference type="Proteomes" id="UP000317046"/>
    </source>
</evidence>
<feature type="region of interest" description="Disordered" evidence="2">
    <location>
        <begin position="1"/>
        <end position="28"/>
    </location>
</feature>
<dbReference type="PANTHER" id="PTHR36842:SF1">
    <property type="entry name" value="PROTEIN TOLB"/>
    <property type="match status" value="1"/>
</dbReference>
<dbReference type="Pfam" id="PF01345">
    <property type="entry name" value="DUF11"/>
    <property type="match status" value="1"/>
</dbReference>
<comment type="caution">
    <text evidence="4">The sequence shown here is derived from an EMBL/GenBank/DDBJ whole genome shotgun (WGS) entry which is preliminary data.</text>
</comment>
<accession>A0A4Y3KRR9</accession>
<dbReference type="InterPro" id="IPR001434">
    <property type="entry name" value="OmcB-like_DUF11"/>
</dbReference>
<dbReference type="SUPFAM" id="SSF69304">
    <property type="entry name" value="Tricorn protease N-terminal domain"/>
    <property type="match status" value="1"/>
</dbReference>
<dbReference type="EMBL" id="BJLR01000001">
    <property type="protein sequence ID" value="GEA86094.1"/>
    <property type="molecule type" value="Genomic_DNA"/>
</dbReference>
<feature type="compositionally biased region" description="Low complexity" evidence="2">
    <location>
        <begin position="13"/>
        <end position="28"/>
    </location>
</feature>
<keyword evidence="5" id="KW-1185">Reference proteome</keyword>
<feature type="domain" description="DUF11" evidence="3">
    <location>
        <begin position="1097"/>
        <end position="1224"/>
    </location>
</feature>
<gene>
    <name evidence="4" type="ORF">CCE01nite_00430</name>
</gene>
<feature type="compositionally biased region" description="Pro residues" evidence="2">
    <location>
        <begin position="1180"/>
        <end position="1189"/>
    </location>
</feature>
<dbReference type="Gene3D" id="2.120.10.30">
    <property type="entry name" value="TolB, C-terminal domain"/>
    <property type="match status" value="3"/>
</dbReference>
<comment type="similarity">
    <text evidence="1">Belongs to the TolB family.</text>
</comment>
<dbReference type="Pfam" id="PF07676">
    <property type="entry name" value="PD40"/>
    <property type="match status" value="3"/>
</dbReference>
<dbReference type="InterPro" id="IPR011042">
    <property type="entry name" value="6-blade_b-propeller_TolB-like"/>
</dbReference>
<feature type="region of interest" description="Disordered" evidence="2">
    <location>
        <begin position="1180"/>
        <end position="1201"/>
    </location>
</feature>
<feature type="region of interest" description="Disordered" evidence="2">
    <location>
        <begin position="816"/>
        <end position="835"/>
    </location>
</feature>
<name>A0A4Y3KRR9_9CELL</name>
<dbReference type="PANTHER" id="PTHR36842">
    <property type="entry name" value="PROTEIN TOLB HOMOLOG"/>
    <property type="match status" value="1"/>
</dbReference>
<reference evidence="4" key="1">
    <citation type="submission" date="2019-06" db="EMBL/GenBank/DDBJ databases">
        <title>Whole genome shotgun sequence of Cellulomonas cellasea NBRC 3753.</title>
        <authorList>
            <person name="Hosoyama A."/>
            <person name="Uohara A."/>
            <person name="Ohji S."/>
            <person name="Ichikawa N."/>
        </authorList>
    </citation>
    <scope>NUCLEOTIDE SEQUENCE [LARGE SCALE GENOMIC DNA]</scope>
    <source>
        <strain evidence="4">NBRC 3753</strain>
    </source>
</reference>
<evidence type="ECO:0000256" key="1">
    <source>
        <dbReference type="ARBA" id="ARBA00009820"/>
    </source>
</evidence>
<organism evidence="4 5">
    <name type="scientific">Cellulomonas cellasea</name>
    <dbReference type="NCBI Taxonomy" id="43670"/>
    <lineage>
        <taxon>Bacteria</taxon>
        <taxon>Bacillati</taxon>
        <taxon>Actinomycetota</taxon>
        <taxon>Actinomycetes</taxon>
        <taxon>Micrococcales</taxon>
        <taxon>Cellulomonadaceae</taxon>
        <taxon>Cellulomonas</taxon>
    </lineage>
</organism>
<sequence>MGPVASPHRLPRARAGAGARPGTVEATASVPVRRAASRATGRRFDVRRSSPVLVLALACVVGGAGALPAAPASQHGLGRAGLPAAVTDPVDPRLAFTQDRDELASALVRRVDLGKGGPYRYEAQPSSGDVPLADAAAAHTGEASGPTGVEAGFPAWVSTTGGDADGEVWVDPPDSDSPPVRVTCANDAVETHPVVSPRGDAVAYASDAAGGWDIWVTPLAGSWSGCTDEEPLPAVRITTDAAADTWPAWALLGSVLVFSSDRPDPGAPPAQAGVPTLGDLFGVEVDLRAGGEAGLRRLTRGPDADTQPAVLPYSDDVGPIHVVFTTTRYRSDGSLASLALPDGLAGGAEPEVVPLWVGPEGGAVTQPPSAEAAFAPGGAELLLTTTRDDRFGDVHVTRLVRDATTTPVRADAGSLSPVAAVAGVAESHGAFLGAFVFPDVGQAEARVLVTRRSHDADVADVVAADGRDRRVVGASTETVAGAPVRLDDVGPAYSPDGAELVRAVGDLDPPAPSLPAPGYRLVRAAADGSGAAPLDYAREPGDVDVDPAWSPDGTRVAFVRYRALPGAGYGPARIWVVTLATGDTVQVGEPPGEPLLEHVDPAWSPDSTRLAYSRLTPPTDVAVAVAATPATVTSGSTTRIGVTVSASGPATAVDVQVGFGGLTLAPAATLPRGCGAVDDGAVCRLPGLSGAELLAFDLTGVTNGPYTVTASAAGEARDARPANDSASTVVTVLPVADVELALSPTTVRPGGSVTATVTVAVRGGPTSVDLQLDVPAELSLSVSEGSPCTVATPPRTARCPLPVVSTPLELPVTVTRAGGPDTQGTVSVRAVPGGSGIPDSASAELDYVPDPGPRLAAGTGAGSAFERLTTTPAGRTAASLVGLADAALRAVAAGTGPRRAAGAGAAAAPAAGGVALGALVPARFIPAAPATAELHVMDAADGSGDVTLTDPSACGGVAGCSPLPLDGRHPDWSPDGARLAVERDGAVHLVALAGTGGPDVPEVVTAVTQLTGLRPDGTPTASRASLSVTEDPAWSPDGAELAVAGQPAGQPDQRGIYALAPDGTLLREVAQSRAPETEPAYQPFVVVDEPPDDPAADVAVDVSVDRPETWLGGEPVVATVVVTNPVGPEAAAGVVLTLAYPPSATVAPDPACPPPGTVCALGALAPGAIRTLTATLTFPVPAPPDPPSLEQPEAPATEAGQVRASVTSATPDPVPANDVDAADVTLQRPTLRLLPAVSRPGTVVLAYGENFPPGAAVELEWSLGITVDPGPAFVDPDDRTVRFSVLVVRRDRLGQRTLDATSPDGLFGLVQGDLLVVPRSASPPELIARG</sequence>
<evidence type="ECO:0000313" key="4">
    <source>
        <dbReference type="EMBL" id="GEA86094.1"/>
    </source>
</evidence>
<dbReference type="Proteomes" id="UP000317046">
    <property type="component" value="Unassembled WGS sequence"/>
</dbReference>